<sequence length="186" mass="20643">MHKGGAGRSEPTTPDQLLVILDQLDIAHTTIKHPPMFTVAESKKLRITPTRGSYTKNLFLRNKKGSMWLITCSEDRRLDLPSLADRLQAGRLSFGSADRLMKYLGVTPGAVSPLALINDSVESVSFVIEEELLRQPMIHLHPLINTQTTRIATRDLLRFARYTGHPPLCLRLGTPADIPTTECCAS</sequence>
<accession>A0A381YHC1</accession>
<gene>
    <name evidence="3" type="ORF">METZ01_LOCUS128825</name>
</gene>
<dbReference type="SUPFAM" id="SSF55826">
    <property type="entry name" value="YbaK/ProRS associated domain"/>
    <property type="match status" value="1"/>
</dbReference>
<evidence type="ECO:0000259" key="2">
    <source>
        <dbReference type="Pfam" id="PF04073"/>
    </source>
</evidence>
<dbReference type="CDD" id="cd04335">
    <property type="entry name" value="PrdX_deacylase"/>
    <property type="match status" value="1"/>
</dbReference>
<protein>
    <recommendedName>
        <fullName evidence="2">YbaK/aminoacyl-tRNA synthetase-associated domain-containing protein</fullName>
    </recommendedName>
</protein>
<name>A0A381YHC1_9ZZZZ</name>
<dbReference type="GO" id="GO:0002161">
    <property type="term" value="F:aminoacyl-tRNA deacylase activity"/>
    <property type="evidence" value="ECO:0007669"/>
    <property type="project" value="InterPro"/>
</dbReference>
<dbReference type="Gene3D" id="3.90.960.10">
    <property type="entry name" value="YbaK/aminoacyl-tRNA synthetase-associated domain"/>
    <property type="match status" value="1"/>
</dbReference>
<dbReference type="FunFam" id="3.90.960.10:FF:000005">
    <property type="entry name" value="Putative prolyl-tRNA synthetase"/>
    <property type="match status" value="1"/>
</dbReference>
<feature type="domain" description="YbaK/aminoacyl-tRNA synthetase-associated" evidence="2">
    <location>
        <begin position="33"/>
        <end position="159"/>
    </location>
</feature>
<dbReference type="PANTHER" id="PTHR31423">
    <property type="entry name" value="YBAK DOMAIN-CONTAINING PROTEIN"/>
    <property type="match status" value="1"/>
</dbReference>
<organism evidence="3">
    <name type="scientific">marine metagenome</name>
    <dbReference type="NCBI Taxonomy" id="408172"/>
    <lineage>
        <taxon>unclassified sequences</taxon>
        <taxon>metagenomes</taxon>
        <taxon>ecological metagenomes</taxon>
    </lineage>
</organism>
<comment type="similarity">
    <text evidence="1">Belongs to the PRORSD1 family.</text>
</comment>
<evidence type="ECO:0000256" key="1">
    <source>
        <dbReference type="ARBA" id="ARBA00010201"/>
    </source>
</evidence>
<dbReference type="AlphaFoldDB" id="A0A381YHC1"/>
<dbReference type="InterPro" id="IPR040285">
    <property type="entry name" value="ProX/PRXD1"/>
</dbReference>
<reference evidence="3" key="1">
    <citation type="submission" date="2018-05" db="EMBL/GenBank/DDBJ databases">
        <authorList>
            <person name="Lanie J.A."/>
            <person name="Ng W.-L."/>
            <person name="Kazmierczak K.M."/>
            <person name="Andrzejewski T.M."/>
            <person name="Davidsen T.M."/>
            <person name="Wayne K.J."/>
            <person name="Tettelin H."/>
            <person name="Glass J.I."/>
            <person name="Rusch D."/>
            <person name="Podicherti R."/>
            <person name="Tsui H.-C.T."/>
            <person name="Winkler M.E."/>
        </authorList>
    </citation>
    <scope>NUCLEOTIDE SEQUENCE</scope>
</reference>
<dbReference type="Pfam" id="PF04073">
    <property type="entry name" value="tRNA_edit"/>
    <property type="match status" value="1"/>
</dbReference>
<proteinExistence type="inferred from homology"/>
<dbReference type="InterPro" id="IPR036754">
    <property type="entry name" value="YbaK/aa-tRNA-synt-asso_dom_sf"/>
</dbReference>
<dbReference type="EMBL" id="UINC01018152">
    <property type="protein sequence ID" value="SVA75971.1"/>
    <property type="molecule type" value="Genomic_DNA"/>
</dbReference>
<evidence type="ECO:0000313" key="3">
    <source>
        <dbReference type="EMBL" id="SVA75971.1"/>
    </source>
</evidence>
<dbReference type="InterPro" id="IPR007214">
    <property type="entry name" value="YbaK/aa-tRNA-synth-assoc-dom"/>
</dbReference>
<dbReference type="PANTHER" id="PTHR31423:SF3">
    <property type="entry name" value="PROLYL-TRNA SYNTHETASE ASSOCIATED DOMAIN-CONTAINING PROTEIN 1-RELATED"/>
    <property type="match status" value="1"/>
</dbReference>